<dbReference type="AlphaFoldDB" id="A0A0R2F4Y4"/>
<dbReference type="OrthoDB" id="2147578at2"/>
<dbReference type="RefSeq" id="WP_003607934.1">
    <property type="nucleotide sequence ID" value="NZ_ALXH01000043.1"/>
</dbReference>
<reference evidence="3" key="2">
    <citation type="submission" date="2020-02" db="EMBL/GenBank/DDBJ databases">
        <authorList>
            <person name="Fontana A."/>
            <person name="Patrone V."/>
            <person name="Morelli L."/>
        </authorList>
    </citation>
    <scope>NUCLEOTIDE SEQUENCE</scope>
    <source>
        <strain evidence="2">CCUG 30943</strain>
        <strain evidence="3">CCUG 43002</strain>
    </source>
</reference>
<reference evidence="1" key="3">
    <citation type="submission" date="2020-08" db="EMBL/GenBank/DDBJ databases">
        <title>Complete genome sequence of Weissella confusa strain FS54 provides insights into metabolic potential.</title>
        <authorList>
            <person name="Fhoula I."/>
            <person name="Najjari A."/>
            <person name="Lekired A."/>
            <person name="Bessrour-Aouam N."/>
            <person name="Jaballah S."/>
            <person name="Klibi N."/>
            <person name="Ouzari H.-I."/>
        </authorList>
    </citation>
    <scope>NUCLEOTIDE SEQUENCE</scope>
    <source>
        <strain evidence="1">FS54</strain>
    </source>
</reference>
<dbReference type="Proteomes" id="UP000808038">
    <property type="component" value="Unassembled WGS sequence"/>
</dbReference>
<evidence type="ECO:0000313" key="1">
    <source>
        <dbReference type="EMBL" id="MBC6499070.1"/>
    </source>
</evidence>
<proteinExistence type="predicted"/>
<evidence type="ECO:0000313" key="6">
    <source>
        <dbReference type="Proteomes" id="UP000728106"/>
    </source>
</evidence>
<dbReference type="EMBL" id="JAAOCP010000013">
    <property type="protein sequence ID" value="MBJ7639668.1"/>
    <property type="molecule type" value="Genomic_DNA"/>
</dbReference>
<dbReference type="Proteomes" id="UP000728106">
    <property type="component" value="Unassembled WGS sequence"/>
</dbReference>
<reference evidence="4 5" key="1">
    <citation type="submission" date="2018-03" db="EMBL/GenBank/DDBJ databases">
        <title>Genome sequencing of Weissella confusa isolates.</title>
        <authorList>
            <person name="Kajala I."/>
            <person name="Baruah R."/>
            <person name="Bergsveinson J."/>
            <person name="Juvonen R."/>
            <person name="Ziola B."/>
        </authorList>
    </citation>
    <scope>NUCLEOTIDE SEQUENCE [LARGE SCALE GENOMIC DNA]</scope>
    <source>
        <strain evidence="4 5">VTT E-062653</strain>
    </source>
</reference>
<reference evidence="3 6" key="4">
    <citation type="journal article" date="2021" name="Int. J. Food Microbiol.">
        <title>Safety demonstration of a microbial species for use in the food chain: Weissella confusa.</title>
        <authorList>
            <person name="Bourdichon F."/>
            <person name="Patrone V."/>
            <person name="Fontana A."/>
            <person name="Milani G."/>
            <person name="Morelli L."/>
        </authorList>
    </citation>
    <scope>NUCLEOTIDE SEQUENCE [LARGE SCALE GENOMIC DNA]</scope>
    <source>
        <strain evidence="2">CCUG 30943</strain>
        <strain evidence="3 6">CCUG 43002</strain>
    </source>
</reference>
<dbReference type="EMBL" id="JAAOCX010000002">
    <property type="protein sequence ID" value="MBJ7631856.1"/>
    <property type="molecule type" value="Genomic_DNA"/>
</dbReference>
<dbReference type="EMBL" id="PVSN01000033">
    <property type="protein sequence ID" value="TGE73012.1"/>
    <property type="molecule type" value="Genomic_DNA"/>
</dbReference>
<comment type="caution">
    <text evidence="3">The sequence shown here is derived from an EMBL/GenBank/DDBJ whole genome shotgun (WGS) entry which is preliminary data.</text>
</comment>
<organism evidence="3 6">
    <name type="scientific">Weissella confusa</name>
    <name type="common">Lactobacillus confusus</name>
    <dbReference type="NCBI Taxonomy" id="1583"/>
    <lineage>
        <taxon>Bacteria</taxon>
        <taxon>Bacillati</taxon>
        <taxon>Bacillota</taxon>
        <taxon>Bacilli</taxon>
        <taxon>Lactobacillales</taxon>
        <taxon>Lactobacillaceae</taxon>
        <taxon>Weissella</taxon>
    </lineage>
</organism>
<gene>
    <name evidence="4" type="ORF">C6P11_05225</name>
    <name evidence="1" type="ORF">H7R52_10400</name>
    <name evidence="3" type="ORF">HAU20_09810</name>
    <name evidence="2" type="ORF">HAU43_01885</name>
</gene>
<dbReference type="GeneID" id="57978820"/>
<evidence type="ECO:0000313" key="5">
    <source>
        <dbReference type="Proteomes" id="UP000297646"/>
    </source>
</evidence>
<evidence type="ECO:0000313" key="3">
    <source>
        <dbReference type="EMBL" id="MBJ7639668.1"/>
    </source>
</evidence>
<evidence type="ECO:0000313" key="2">
    <source>
        <dbReference type="EMBL" id="MBJ7631856.1"/>
    </source>
</evidence>
<sequence length="156" mass="18197">MSYEIPSPADVRNELEKRRKEREKSPLVKVALHITNTYLTEMAIELAVKKMMSRAENVLVNPLLSEAVAELLDEPKYFSAEQIEKIREEIRADAKVDNPREVLQQIEELLRADMRSWFAFKRQLQETFEEAGYATEGTTDMKIIHPELMIEKFTLI</sequence>
<protein>
    <submittedName>
        <fullName evidence="3">Uncharacterized protein</fullName>
    </submittedName>
</protein>
<evidence type="ECO:0000313" key="4">
    <source>
        <dbReference type="EMBL" id="TGE73012.1"/>
    </source>
</evidence>
<keyword evidence="6" id="KW-1185">Reference proteome</keyword>
<dbReference type="EMBL" id="JACSZT010000008">
    <property type="protein sequence ID" value="MBC6499070.1"/>
    <property type="molecule type" value="Genomic_DNA"/>
</dbReference>
<dbReference type="Proteomes" id="UP000650485">
    <property type="component" value="Unassembled WGS sequence"/>
</dbReference>
<name>A0A0R2F4Y4_WEICO</name>
<accession>A0A0R2F4Y4</accession>
<dbReference type="Proteomes" id="UP000297646">
    <property type="component" value="Unassembled WGS sequence"/>
</dbReference>